<dbReference type="CDD" id="cd06088">
    <property type="entry name" value="KOW_RPL14"/>
    <property type="match status" value="1"/>
</dbReference>
<proteinExistence type="predicted"/>
<dbReference type="InterPro" id="IPR008991">
    <property type="entry name" value="Translation_prot_SH3-like_sf"/>
</dbReference>
<organism evidence="3 4">
    <name type="scientific">Paenibacillus residui</name>
    <dbReference type="NCBI Taxonomy" id="629724"/>
    <lineage>
        <taxon>Bacteria</taxon>
        <taxon>Bacillati</taxon>
        <taxon>Bacillota</taxon>
        <taxon>Bacilli</taxon>
        <taxon>Bacillales</taxon>
        <taxon>Paenibacillaceae</taxon>
        <taxon>Paenibacillus</taxon>
    </lineage>
</organism>
<dbReference type="InterPro" id="IPR014722">
    <property type="entry name" value="Rib_uL2_dom2"/>
</dbReference>
<evidence type="ECO:0000256" key="1">
    <source>
        <dbReference type="ARBA" id="ARBA00022980"/>
    </source>
</evidence>
<evidence type="ECO:0000256" key="2">
    <source>
        <dbReference type="ARBA" id="ARBA00023274"/>
    </source>
</evidence>
<name>A0ABW3DG97_9BACL</name>
<comment type="caution">
    <text evidence="3">The sequence shown here is derived from an EMBL/GenBank/DDBJ whole genome shotgun (WGS) entry which is preliminary data.</text>
</comment>
<evidence type="ECO:0000313" key="4">
    <source>
        <dbReference type="Proteomes" id="UP001597120"/>
    </source>
</evidence>
<gene>
    <name evidence="3" type="ORF">ACFQ03_25575</name>
</gene>
<evidence type="ECO:0000313" key="3">
    <source>
        <dbReference type="EMBL" id="MFD0872498.1"/>
    </source>
</evidence>
<dbReference type="RefSeq" id="WP_144936578.1">
    <property type="nucleotide sequence ID" value="NZ_JBHTIU010000109.1"/>
</dbReference>
<dbReference type="Gene3D" id="2.30.30.30">
    <property type="match status" value="1"/>
</dbReference>
<sequence>MSVEVSDHPRLGQIVQILKGRDTGKFGIIIQIVDDRFVLIADGDKRKFDQPKKKNLLHLKLLEAVSSEVVDSLTETGRVTNGKLRYALSKFVEEQQASVHEKGE</sequence>
<dbReference type="EMBL" id="JBHTIU010000109">
    <property type="protein sequence ID" value="MFD0872498.1"/>
    <property type="molecule type" value="Genomic_DNA"/>
</dbReference>
<keyword evidence="1" id="KW-0689">Ribosomal protein</keyword>
<dbReference type="InterPro" id="IPR041985">
    <property type="entry name" value="Ribosomal_eL14_KOW"/>
</dbReference>
<protein>
    <recommendedName>
        <fullName evidence="5">KOW domain-containing protein</fullName>
    </recommendedName>
</protein>
<keyword evidence="2" id="KW-0687">Ribonucleoprotein</keyword>
<reference evidence="4" key="1">
    <citation type="journal article" date="2019" name="Int. J. Syst. Evol. Microbiol.">
        <title>The Global Catalogue of Microorganisms (GCM) 10K type strain sequencing project: providing services to taxonomists for standard genome sequencing and annotation.</title>
        <authorList>
            <consortium name="The Broad Institute Genomics Platform"/>
            <consortium name="The Broad Institute Genome Sequencing Center for Infectious Disease"/>
            <person name="Wu L."/>
            <person name="Ma J."/>
        </authorList>
    </citation>
    <scope>NUCLEOTIDE SEQUENCE [LARGE SCALE GENOMIC DNA]</scope>
    <source>
        <strain evidence="4">CCUG 57263</strain>
    </source>
</reference>
<keyword evidence="4" id="KW-1185">Reference proteome</keyword>
<dbReference type="SUPFAM" id="SSF50104">
    <property type="entry name" value="Translation proteins SH3-like domain"/>
    <property type="match status" value="1"/>
</dbReference>
<accession>A0ABW3DG97</accession>
<evidence type="ECO:0008006" key="5">
    <source>
        <dbReference type="Google" id="ProtNLM"/>
    </source>
</evidence>
<dbReference type="Proteomes" id="UP001597120">
    <property type="component" value="Unassembled WGS sequence"/>
</dbReference>